<evidence type="ECO:0000313" key="2">
    <source>
        <dbReference type="Proteomes" id="UP000037035"/>
    </source>
</evidence>
<evidence type="ECO:0000313" key="1">
    <source>
        <dbReference type="EMBL" id="KNZ59376.1"/>
    </source>
</evidence>
<protein>
    <submittedName>
        <fullName evidence="1">Uncharacterized protein</fullName>
    </submittedName>
</protein>
<proteinExistence type="predicted"/>
<dbReference type="Proteomes" id="UP000037035">
    <property type="component" value="Unassembled WGS sequence"/>
</dbReference>
<gene>
    <name evidence="1" type="ORF">VP01_1746g1</name>
</gene>
<dbReference type="AlphaFoldDB" id="A0A0L6VF27"/>
<comment type="caution">
    <text evidence="1">The sequence shown here is derived from an EMBL/GenBank/DDBJ whole genome shotgun (WGS) entry which is preliminary data.</text>
</comment>
<name>A0A0L6VF27_9BASI</name>
<dbReference type="VEuPathDB" id="FungiDB:VP01_1746g1"/>
<accession>A0A0L6VF27</accession>
<dbReference type="EMBL" id="LAVV01006555">
    <property type="protein sequence ID" value="KNZ59376.1"/>
    <property type="molecule type" value="Genomic_DNA"/>
</dbReference>
<organism evidence="1 2">
    <name type="scientific">Puccinia sorghi</name>
    <dbReference type="NCBI Taxonomy" id="27349"/>
    <lineage>
        <taxon>Eukaryota</taxon>
        <taxon>Fungi</taxon>
        <taxon>Dikarya</taxon>
        <taxon>Basidiomycota</taxon>
        <taxon>Pucciniomycotina</taxon>
        <taxon>Pucciniomycetes</taxon>
        <taxon>Pucciniales</taxon>
        <taxon>Pucciniaceae</taxon>
        <taxon>Puccinia</taxon>
    </lineage>
</organism>
<keyword evidence="2" id="KW-1185">Reference proteome</keyword>
<reference evidence="1 2" key="1">
    <citation type="submission" date="2015-08" db="EMBL/GenBank/DDBJ databases">
        <title>Next Generation Sequencing and Analysis of the Genome of Puccinia sorghi L Schw, the Causal Agent of Maize Common Rust.</title>
        <authorList>
            <person name="Rochi L."/>
            <person name="Burguener G."/>
            <person name="Darino M."/>
            <person name="Turjanski A."/>
            <person name="Kreff E."/>
            <person name="Dieguez M.J."/>
            <person name="Sacco F."/>
        </authorList>
    </citation>
    <scope>NUCLEOTIDE SEQUENCE [LARGE SCALE GENOMIC DNA]</scope>
    <source>
        <strain evidence="1 2">RO10H11247</strain>
    </source>
</reference>
<sequence>MRWALVRQEQASVASTRSRLPAQHDVILPTNLSLLLISGKSRHYAKKMQHQVPPEYSVLETQALLGSPHSSQIFTVKSQKIMRVWIYTNQLCHETRCKTHFNLVGVFGSAPSYDLCTCCHVWHTQIALVLEQQLHLAMQITIILILIFITTTTSKHLEIMVPLKVLHNTDEVHWSNECGIEIQQILCLNPDTFELLASKPSALNNQPISKLAMKQWLAIFMYIYSISEFLLLKPKARTKIIEEKQTREAGLGLKKKQKYESNESLHLTVVFSPNRTQDAVQELNEKRKAEAEVRSRGFHFHSHATESLFQHLLIQIALEYIMTPKQGITHATILDNKEFVPFIDDIPVSSTFRPKLQRDCWKFISTAKTLLARAYWELVDFRGCVLIISAPAGRDHHTIHVCFLMLTQSTMQFPMAHITWRRCRTSTKSWDPSSLLLEVSCSTLKPSTCDIHCYTGLLSAHLEHGRKDSPFYPKNCTCLWT</sequence>